<organism evidence="1 2">
    <name type="scientific">Kiritimatiella glycovorans</name>
    <dbReference type="NCBI Taxonomy" id="1307763"/>
    <lineage>
        <taxon>Bacteria</taxon>
        <taxon>Pseudomonadati</taxon>
        <taxon>Kiritimatiellota</taxon>
        <taxon>Kiritimatiellia</taxon>
        <taxon>Kiritimatiellales</taxon>
        <taxon>Kiritimatiellaceae</taxon>
        <taxon>Kiritimatiella</taxon>
    </lineage>
</organism>
<dbReference type="Proteomes" id="UP000035268">
    <property type="component" value="Chromosome"/>
</dbReference>
<dbReference type="NCBIfam" id="TIGR01869">
    <property type="entry name" value="casC_Cse4"/>
    <property type="match status" value="1"/>
</dbReference>
<proteinExistence type="predicted"/>
<evidence type="ECO:0000313" key="2">
    <source>
        <dbReference type="Proteomes" id="UP000035268"/>
    </source>
</evidence>
<keyword evidence="2" id="KW-1185">Reference proteome</keyword>
<evidence type="ECO:0000313" key="1">
    <source>
        <dbReference type="EMBL" id="AKJ65309.1"/>
    </source>
</evidence>
<protein>
    <submittedName>
        <fullName evidence="1">CRISPR system Cascade subunit CasC</fullName>
    </submittedName>
</protein>
<reference evidence="1 2" key="2">
    <citation type="journal article" date="2016" name="ISME J.">
        <title>Characterization of the first cultured representative of Verrucomicrobia subdivision 5 indicates the proposal of a novel phylum.</title>
        <authorList>
            <person name="Spring S."/>
            <person name="Bunk B."/>
            <person name="Sproer C."/>
            <person name="Schumann P."/>
            <person name="Rohde M."/>
            <person name="Tindall B.J."/>
            <person name="Klenk H.P."/>
        </authorList>
    </citation>
    <scope>NUCLEOTIDE SEQUENCE [LARGE SCALE GENOMIC DNA]</scope>
    <source>
        <strain evidence="1 2">L21-Fru-AB</strain>
    </source>
</reference>
<dbReference type="OrthoDB" id="5291250at2"/>
<name>A0A0G3EMH9_9BACT</name>
<dbReference type="EMBL" id="CP010904">
    <property type="protein sequence ID" value="AKJ65309.1"/>
    <property type="molecule type" value="Genomic_DNA"/>
</dbReference>
<dbReference type="PATRIC" id="fig|1609981.3.peg.2159"/>
<dbReference type="KEGG" id="vbl:L21SP4_02076"/>
<dbReference type="AlphaFoldDB" id="A0A0G3EMH9"/>
<dbReference type="STRING" id="1307763.L21SP4_02076"/>
<accession>A0A0G3EMH9</accession>
<sequence>MKTLELHILQSFPVSCLNRDDVGAPKTAVFGGVQRARVSSQCWKRAIRMMAKETASEFFGGDRTRYIIPALKDALVKEGFDEDAAAKAAEDLVKGGLGKKDKKHEGAVKTLFYITPMEVEALASAYCKEQDVKKKVRTAIQTLRGPVRDKDDTSIPVHDKADISIFGRMVADDHSLTLEGAGMFSHAISTHRVSNEIDFFTAVDDCNPEDIEGVGHMGANEFNSACYYRYMALNLDLLRSESHLGCLADEEFSQVIESFIRAALLAVPHARKNSMMGFNPPECVLGTVREGQPVSLANAFERTVDAGGDGYIENSVKRMKEKFEWMRDTYGYEPVTALWIPEKSLDNFCRGLVENV</sequence>
<dbReference type="InterPro" id="IPR010148">
    <property type="entry name" value="CRISPR-assoc_prot_CT1975"/>
</dbReference>
<dbReference type="RefSeq" id="WP_052882554.1">
    <property type="nucleotide sequence ID" value="NZ_CP010904.1"/>
</dbReference>
<reference evidence="2" key="1">
    <citation type="submission" date="2015-02" db="EMBL/GenBank/DDBJ databases">
        <title>Description and complete genome sequence of the first cultured representative of the subdivision 5 of the Verrucomicrobia phylum.</title>
        <authorList>
            <person name="Spring S."/>
            <person name="Bunk B."/>
            <person name="Sproer C."/>
            <person name="Klenk H.-P."/>
        </authorList>
    </citation>
    <scope>NUCLEOTIDE SEQUENCE [LARGE SCALE GENOMIC DNA]</scope>
    <source>
        <strain evidence="2">L21-Fru-AB</strain>
    </source>
</reference>
<gene>
    <name evidence="1" type="primary">casC</name>
    <name evidence="1" type="ORF">L21SP4_02076</name>
</gene>
<dbReference type="Pfam" id="PF09344">
    <property type="entry name" value="Cas_CT1975"/>
    <property type="match status" value="1"/>
</dbReference>